<proteinExistence type="predicted"/>
<evidence type="ECO:0000313" key="2">
    <source>
        <dbReference type="Proteomes" id="UP000549882"/>
    </source>
</evidence>
<dbReference type="RefSeq" id="WP_183940270.1">
    <property type="nucleotide sequence ID" value="NZ_JACHBI010000017.1"/>
</dbReference>
<sequence length="103" mass="11226">MLFVKSESGSNILHDLMARVPATAQVAERSWIGAVSARLAAADYLISRSNAGRLLAIAQSKGLLGWETAKKSGDCWISANLVLDYRRWQAVKFSVISDVFADI</sequence>
<keyword evidence="2" id="KW-1185">Reference proteome</keyword>
<comment type="caution">
    <text evidence="1">The sequence shown here is derived from an EMBL/GenBank/DDBJ whole genome shotgun (WGS) entry which is preliminary data.</text>
</comment>
<organism evidence="1 2">
    <name type="scientific">Rhizobium paranaense</name>
    <dbReference type="NCBI Taxonomy" id="1650438"/>
    <lineage>
        <taxon>Bacteria</taxon>
        <taxon>Pseudomonadati</taxon>
        <taxon>Pseudomonadota</taxon>
        <taxon>Alphaproteobacteria</taxon>
        <taxon>Hyphomicrobiales</taxon>
        <taxon>Rhizobiaceae</taxon>
        <taxon>Rhizobium/Agrobacterium group</taxon>
        <taxon>Rhizobium</taxon>
    </lineage>
</organism>
<dbReference type="AlphaFoldDB" id="A0A7W8XX02"/>
<evidence type="ECO:0000313" key="1">
    <source>
        <dbReference type="EMBL" id="MBB5577096.1"/>
    </source>
</evidence>
<reference evidence="1 2" key="1">
    <citation type="submission" date="2020-08" db="EMBL/GenBank/DDBJ databases">
        <title>Genomic Encyclopedia of Type Strains, Phase IV (KMG-V): Genome sequencing to study the core and pangenomes of soil and plant-associated prokaryotes.</title>
        <authorList>
            <person name="Whitman W."/>
        </authorList>
    </citation>
    <scope>NUCLEOTIDE SEQUENCE [LARGE SCALE GENOMIC DNA]</scope>
    <source>
        <strain evidence="1 2">SEMIA 4064</strain>
    </source>
</reference>
<accession>A0A7W8XX02</accession>
<dbReference type="EMBL" id="JACHBI010000017">
    <property type="protein sequence ID" value="MBB5577096.1"/>
    <property type="molecule type" value="Genomic_DNA"/>
</dbReference>
<dbReference type="Proteomes" id="UP000549882">
    <property type="component" value="Unassembled WGS sequence"/>
</dbReference>
<name>A0A7W8XX02_9HYPH</name>
<protein>
    <submittedName>
        <fullName evidence="1">Uncharacterized protein</fullName>
    </submittedName>
</protein>
<gene>
    <name evidence="1" type="ORF">GGD50_005747</name>
</gene>